<keyword evidence="2" id="KW-0178">Competence</keyword>
<dbReference type="InterPro" id="IPR012902">
    <property type="entry name" value="N_methyl_site"/>
</dbReference>
<dbReference type="STRING" id="306541.SAMN05421668_1027"/>
<name>A0A1I6PIR4_9BACI</name>
<accession>A0A1I6PIR4</accession>
<dbReference type="NCBIfam" id="TIGR02532">
    <property type="entry name" value="IV_pilin_GFxxxE"/>
    <property type="match status" value="1"/>
</dbReference>
<gene>
    <name evidence="4" type="ORF">SAMN05421668_1027</name>
</gene>
<dbReference type="PROSITE" id="PS00409">
    <property type="entry name" value="PROKAR_NTER_METHYL"/>
    <property type="match status" value="1"/>
</dbReference>
<evidence type="ECO:0000256" key="3">
    <source>
        <dbReference type="SAM" id="Phobius"/>
    </source>
</evidence>
<evidence type="ECO:0000256" key="2">
    <source>
        <dbReference type="ARBA" id="ARBA00023287"/>
    </source>
</evidence>
<dbReference type="Pfam" id="PF07963">
    <property type="entry name" value="N_methyl"/>
    <property type="match status" value="1"/>
</dbReference>
<keyword evidence="3" id="KW-0812">Transmembrane</keyword>
<keyword evidence="3" id="KW-1133">Transmembrane helix</keyword>
<evidence type="ECO:0000313" key="4">
    <source>
        <dbReference type="EMBL" id="SFS40094.1"/>
    </source>
</evidence>
<dbReference type="GO" id="GO:0030420">
    <property type="term" value="P:establishment of competence for transformation"/>
    <property type="evidence" value="ECO:0007669"/>
    <property type="project" value="UniProtKB-KW"/>
</dbReference>
<dbReference type="Proteomes" id="UP000199139">
    <property type="component" value="Unassembled WGS sequence"/>
</dbReference>
<proteinExistence type="predicted"/>
<dbReference type="AlphaFoldDB" id="A0A1I6PIR4"/>
<keyword evidence="3" id="KW-0472">Membrane</keyword>
<dbReference type="OrthoDB" id="2456766at2"/>
<feature type="transmembrane region" description="Helical" evidence="3">
    <location>
        <begin position="12"/>
        <end position="37"/>
    </location>
</feature>
<organism evidence="4 5">
    <name type="scientific">Halolactibacillus miurensis</name>
    <dbReference type="NCBI Taxonomy" id="306541"/>
    <lineage>
        <taxon>Bacteria</taxon>
        <taxon>Bacillati</taxon>
        <taxon>Bacillota</taxon>
        <taxon>Bacilli</taxon>
        <taxon>Bacillales</taxon>
        <taxon>Bacillaceae</taxon>
        <taxon>Halolactibacillus</taxon>
    </lineage>
</organism>
<dbReference type="EMBL" id="FPAI01000002">
    <property type="protein sequence ID" value="SFS40094.1"/>
    <property type="molecule type" value="Genomic_DNA"/>
</dbReference>
<sequence>MCVIKKYRNEKGLTLVEVLASIVILSLIVVTFLTFFINSARTTEISQDNLDASFFAQQYMEEVYNIVTDHGSLGDIQAKINADDNNVTSTSPTTYEIKDANGTGTIVIEPAKDESGLEIHRLLKVFVTYRIPDGKDAKLETRMIYGEVDAGA</sequence>
<protein>
    <submittedName>
        <fullName evidence="4">Prepilin-type N-terminal cleavage/methylation domain-containing protein</fullName>
    </submittedName>
</protein>
<evidence type="ECO:0000256" key="1">
    <source>
        <dbReference type="ARBA" id="ARBA00004241"/>
    </source>
</evidence>
<reference evidence="4 5" key="1">
    <citation type="submission" date="2016-10" db="EMBL/GenBank/DDBJ databases">
        <authorList>
            <person name="de Groot N.N."/>
        </authorList>
    </citation>
    <scope>NUCLEOTIDE SEQUENCE [LARGE SCALE GENOMIC DNA]</scope>
    <source>
        <strain evidence="4 5">DSM 17074</strain>
    </source>
</reference>
<comment type="subcellular location">
    <subcellularLocation>
        <location evidence="1">Cell surface</location>
    </subcellularLocation>
</comment>
<dbReference type="GO" id="GO:0009986">
    <property type="term" value="C:cell surface"/>
    <property type="evidence" value="ECO:0007669"/>
    <property type="project" value="UniProtKB-SubCell"/>
</dbReference>
<evidence type="ECO:0000313" key="5">
    <source>
        <dbReference type="Proteomes" id="UP000199139"/>
    </source>
</evidence>